<evidence type="ECO:0000313" key="8">
    <source>
        <dbReference type="Proteomes" id="UP000278673"/>
    </source>
</evidence>
<feature type="domain" description="ABC transporter" evidence="6">
    <location>
        <begin position="268"/>
        <end position="494"/>
    </location>
</feature>
<accession>A0A3M2MAN9</accession>
<dbReference type="PROSITE" id="PS50893">
    <property type="entry name" value="ABC_TRANSPORTER_2"/>
    <property type="match status" value="2"/>
</dbReference>
<dbReference type="GO" id="GO:0016887">
    <property type="term" value="F:ATP hydrolysis activity"/>
    <property type="evidence" value="ECO:0007669"/>
    <property type="project" value="InterPro"/>
</dbReference>
<dbReference type="InterPro" id="IPR027417">
    <property type="entry name" value="P-loop_NTPase"/>
</dbReference>
<evidence type="ECO:0000256" key="5">
    <source>
        <dbReference type="SAM" id="MobiDB-lite"/>
    </source>
</evidence>
<evidence type="ECO:0000313" key="7">
    <source>
        <dbReference type="EMBL" id="RMI46677.1"/>
    </source>
</evidence>
<feature type="region of interest" description="Disordered" evidence="5">
    <location>
        <begin position="234"/>
        <end position="265"/>
    </location>
</feature>
<dbReference type="InterPro" id="IPR017871">
    <property type="entry name" value="ABC_transporter-like_CS"/>
</dbReference>
<keyword evidence="4 7" id="KW-0067">ATP-binding</keyword>
<evidence type="ECO:0000259" key="6">
    <source>
        <dbReference type="PROSITE" id="PS50893"/>
    </source>
</evidence>
<dbReference type="Proteomes" id="UP000278673">
    <property type="component" value="Unassembled WGS sequence"/>
</dbReference>
<dbReference type="Gene3D" id="3.40.50.300">
    <property type="entry name" value="P-loop containing nucleotide triphosphate hydrolases"/>
    <property type="match status" value="2"/>
</dbReference>
<dbReference type="PROSITE" id="PS00211">
    <property type="entry name" value="ABC_TRANSPORTER_1"/>
    <property type="match status" value="2"/>
</dbReference>
<dbReference type="InterPro" id="IPR003439">
    <property type="entry name" value="ABC_transporter-like_ATP-bd"/>
</dbReference>
<dbReference type="InterPro" id="IPR050319">
    <property type="entry name" value="ABC_transp_ATP-bind"/>
</dbReference>
<dbReference type="PANTHER" id="PTHR43776:SF7">
    <property type="entry name" value="D,D-DIPEPTIDE TRANSPORT ATP-BINDING PROTEIN DDPF-RELATED"/>
    <property type="match status" value="1"/>
</dbReference>
<dbReference type="SMART" id="SM00382">
    <property type="entry name" value="AAA"/>
    <property type="match status" value="2"/>
</dbReference>
<name>A0A3M2MAN9_9ACTN</name>
<keyword evidence="2" id="KW-0813">Transport</keyword>
<evidence type="ECO:0000256" key="3">
    <source>
        <dbReference type="ARBA" id="ARBA00022741"/>
    </source>
</evidence>
<dbReference type="SUPFAM" id="SSF52540">
    <property type="entry name" value="P-loop containing nucleoside triphosphate hydrolases"/>
    <property type="match status" value="2"/>
</dbReference>
<dbReference type="PANTHER" id="PTHR43776">
    <property type="entry name" value="TRANSPORT ATP-BINDING PROTEIN"/>
    <property type="match status" value="1"/>
</dbReference>
<dbReference type="GO" id="GO:0055085">
    <property type="term" value="P:transmembrane transport"/>
    <property type="evidence" value="ECO:0007669"/>
    <property type="project" value="UniProtKB-ARBA"/>
</dbReference>
<organism evidence="7 8">
    <name type="scientific">Streptomyces triticirhizae</name>
    <dbReference type="NCBI Taxonomy" id="2483353"/>
    <lineage>
        <taxon>Bacteria</taxon>
        <taxon>Bacillati</taxon>
        <taxon>Actinomycetota</taxon>
        <taxon>Actinomycetes</taxon>
        <taxon>Kitasatosporales</taxon>
        <taxon>Streptomycetaceae</taxon>
        <taxon>Streptomyces</taxon>
    </lineage>
</organism>
<dbReference type="InterPro" id="IPR003593">
    <property type="entry name" value="AAA+_ATPase"/>
</dbReference>
<proteinExistence type="inferred from homology"/>
<evidence type="ECO:0000256" key="1">
    <source>
        <dbReference type="ARBA" id="ARBA00005417"/>
    </source>
</evidence>
<evidence type="ECO:0000256" key="4">
    <source>
        <dbReference type="ARBA" id="ARBA00022840"/>
    </source>
</evidence>
<dbReference type="EMBL" id="RFFJ01000001">
    <property type="protein sequence ID" value="RMI46677.1"/>
    <property type="molecule type" value="Genomic_DNA"/>
</dbReference>
<gene>
    <name evidence="7" type="ORF">EBN88_00110</name>
</gene>
<dbReference type="CDD" id="cd03257">
    <property type="entry name" value="ABC_NikE_OppD_transporters"/>
    <property type="match status" value="1"/>
</dbReference>
<reference evidence="7 8" key="1">
    <citation type="submission" date="2018-10" db="EMBL/GenBank/DDBJ databases">
        <title>Isolation, diversity and antifungal activity of actinobacteria from wheat.</title>
        <authorList>
            <person name="Han C."/>
        </authorList>
    </citation>
    <scope>NUCLEOTIDE SEQUENCE [LARGE SCALE GENOMIC DNA]</scope>
    <source>
        <strain evidence="7 8">NEAU-YY642</strain>
    </source>
</reference>
<dbReference type="GO" id="GO:0005524">
    <property type="term" value="F:ATP binding"/>
    <property type="evidence" value="ECO:0007669"/>
    <property type="project" value="UniProtKB-KW"/>
</dbReference>
<sequence>MSVPTTATALAEVDDLVVTRRTDGEPVLDGVSLTLRAGEVLAMVGRSGSGKTTLALSLLGRVREGLTPRSGTVRVAGLDPFTSEGRSRVRRRLVGFLGQDPASALNPARRLGSTLHEAAALTAPRGRGAAGRAERERRVRAALTEMDLPTDPGFLRRYPHQVSGGQAQRVALAVATIGEPRLLVLDEPTSGLDPSLAEDLAARLSARHRRAGGAMLLVSHDRLLTETLADRTLGIEGGRLGPPRRPAPSRRPPPRRRAEPASSGAPLLELAHLRATHGRHVAVEGVSLTVAAGGCTALVGPSGAGKSTVARCLLGLHGSWSGELRLAGSALPTDFRRRTGEQRRALQLVAQDSVGALNPRESVRGALLRPLAASGNGSEEEAARLLERVGLSPALLGRLPHDLSGGERQRVNLARALAARPRVLLCDEVTSALDGETRDAVLELLRELRHAQGLGVLLITHDWEVRATADQVVTLVDGRMVDAEREAAEDGASR</sequence>
<comment type="caution">
    <text evidence="7">The sequence shown here is derived from an EMBL/GenBank/DDBJ whole genome shotgun (WGS) entry which is preliminary data.</text>
</comment>
<protein>
    <submittedName>
        <fullName evidence="7">ABC transporter ATP-binding protein</fullName>
    </submittedName>
</protein>
<feature type="domain" description="ABC transporter" evidence="6">
    <location>
        <begin position="11"/>
        <end position="262"/>
    </location>
</feature>
<keyword evidence="8" id="KW-1185">Reference proteome</keyword>
<dbReference type="AlphaFoldDB" id="A0A3M2MAN9"/>
<comment type="similarity">
    <text evidence="1">Belongs to the ABC transporter superfamily.</text>
</comment>
<evidence type="ECO:0000256" key="2">
    <source>
        <dbReference type="ARBA" id="ARBA00022448"/>
    </source>
</evidence>
<dbReference type="Pfam" id="PF00005">
    <property type="entry name" value="ABC_tran"/>
    <property type="match status" value="2"/>
</dbReference>
<keyword evidence="3" id="KW-0547">Nucleotide-binding</keyword>
<dbReference type="RefSeq" id="WP_122181678.1">
    <property type="nucleotide sequence ID" value="NZ_RFFJ01000001.1"/>
</dbReference>